<evidence type="ECO:0000256" key="8">
    <source>
        <dbReference type="ARBA" id="ARBA00035534"/>
    </source>
</evidence>
<dbReference type="PANTHER" id="PTHR13124">
    <property type="entry name" value="39S RIBOSOMAL PROTEIN L46, MITOCHONDRIAL PRECURSOR-RELATED"/>
    <property type="match status" value="1"/>
</dbReference>
<feature type="domain" description="Large ribosomal subunit protein mL46 N-terminal" evidence="9">
    <location>
        <begin position="32"/>
        <end position="126"/>
    </location>
</feature>
<dbReference type="InterPro" id="IPR021757">
    <property type="entry name" value="Ribosomal_mL46_N"/>
</dbReference>
<dbReference type="Gene3D" id="3.90.79.10">
    <property type="entry name" value="Nucleoside Triphosphate Pyrophosphohydrolase"/>
    <property type="match status" value="2"/>
</dbReference>
<evidence type="ECO:0000313" key="11">
    <source>
        <dbReference type="Proteomes" id="UP001168821"/>
    </source>
</evidence>
<evidence type="ECO:0000313" key="10">
    <source>
        <dbReference type="EMBL" id="KAJ3665532.1"/>
    </source>
</evidence>
<protein>
    <recommendedName>
        <fullName evidence="7">Large ribosomal subunit protein mL46</fullName>
    </recommendedName>
    <alternativeName>
        <fullName evidence="8">39S ribosomal protein L46, mitochondrial</fullName>
    </alternativeName>
</protein>
<dbReference type="AlphaFoldDB" id="A0AA38J607"/>
<dbReference type="GO" id="GO:0005743">
    <property type="term" value="C:mitochondrial inner membrane"/>
    <property type="evidence" value="ECO:0007669"/>
    <property type="project" value="UniProtKB-ARBA"/>
</dbReference>
<evidence type="ECO:0000259" key="9">
    <source>
        <dbReference type="Pfam" id="PF11788"/>
    </source>
</evidence>
<name>A0AA38J607_9CUCU</name>
<organism evidence="10 11">
    <name type="scientific">Zophobas morio</name>
    <dbReference type="NCBI Taxonomy" id="2755281"/>
    <lineage>
        <taxon>Eukaryota</taxon>
        <taxon>Metazoa</taxon>
        <taxon>Ecdysozoa</taxon>
        <taxon>Arthropoda</taxon>
        <taxon>Hexapoda</taxon>
        <taxon>Insecta</taxon>
        <taxon>Pterygota</taxon>
        <taxon>Neoptera</taxon>
        <taxon>Endopterygota</taxon>
        <taxon>Coleoptera</taxon>
        <taxon>Polyphaga</taxon>
        <taxon>Cucujiformia</taxon>
        <taxon>Tenebrionidae</taxon>
        <taxon>Zophobas</taxon>
    </lineage>
</organism>
<keyword evidence="5" id="KW-0496">Mitochondrion</keyword>
<reference evidence="10" key="1">
    <citation type="journal article" date="2023" name="G3 (Bethesda)">
        <title>Whole genome assemblies of Zophobas morio and Tenebrio molitor.</title>
        <authorList>
            <person name="Kaur S."/>
            <person name="Stinson S.A."/>
            <person name="diCenzo G.C."/>
        </authorList>
    </citation>
    <scope>NUCLEOTIDE SEQUENCE</scope>
    <source>
        <strain evidence="10">QUZm001</strain>
    </source>
</reference>
<dbReference type="Pfam" id="PF11788">
    <property type="entry name" value="MRP-L46"/>
    <property type="match status" value="2"/>
</dbReference>
<evidence type="ECO:0000256" key="3">
    <source>
        <dbReference type="ARBA" id="ARBA00022946"/>
    </source>
</evidence>
<dbReference type="InterPro" id="IPR033650">
    <property type="entry name" value="Ribosomal_mL46_NUDIX"/>
</dbReference>
<evidence type="ECO:0000256" key="2">
    <source>
        <dbReference type="ARBA" id="ARBA00009070"/>
    </source>
</evidence>
<comment type="caution">
    <text evidence="10">The sequence shown here is derived from an EMBL/GenBank/DDBJ whole genome shotgun (WGS) entry which is preliminary data.</text>
</comment>
<dbReference type="GO" id="GO:0005762">
    <property type="term" value="C:mitochondrial large ribosomal subunit"/>
    <property type="evidence" value="ECO:0007669"/>
    <property type="project" value="TreeGrafter"/>
</dbReference>
<dbReference type="InterPro" id="IPR015797">
    <property type="entry name" value="NUDIX_hydrolase-like_dom_sf"/>
</dbReference>
<gene>
    <name evidence="10" type="ORF">Zmor_001024</name>
</gene>
<dbReference type="PANTHER" id="PTHR13124:SF12">
    <property type="entry name" value="LARGE RIBOSOMAL SUBUNIT PROTEIN ML46"/>
    <property type="match status" value="1"/>
</dbReference>
<dbReference type="SUPFAM" id="SSF55811">
    <property type="entry name" value="Nudix"/>
    <property type="match status" value="1"/>
</dbReference>
<evidence type="ECO:0000256" key="7">
    <source>
        <dbReference type="ARBA" id="ARBA00035190"/>
    </source>
</evidence>
<evidence type="ECO:0000256" key="5">
    <source>
        <dbReference type="ARBA" id="ARBA00023128"/>
    </source>
</evidence>
<dbReference type="CDD" id="cd04661">
    <property type="entry name" value="NUDIX_MRP_L46"/>
    <property type="match status" value="1"/>
</dbReference>
<proteinExistence type="inferred from homology"/>
<dbReference type="EMBL" id="JALNTZ010000001">
    <property type="protein sequence ID" value="KAJ3665532.1"/>
    <property type="molecule type" value="Genomic_DNA"/>
</dbReference>
<keyword evidence="4" id="KW-0689">Ribosomal protein</keyword>
<dbReference type="Proteomes" id="UP001168821">
    <property type="component" value="Unassembled WGS sequence"/>
</dbReference>
<feature type="domain" description="Large ribosomal subunit protein mL46 N-terminal" evidence="9">
    <location>
        <begin position="188"/>
        <end position="282"/>
    </location>
</feature>
<sequence>MFKYYSKFLSTSNFNRLLLAEFSTSNALREKWDLITAVCLERKPVVTQSLTKLEEDYKKLLAQIEFERSLKSDHEMRHEKELKQLEQLKKGDDVEVHFKETAQDFVDAGTEELTKFKFASRITEADKKNDVKSLNRKLDKHLVLVVKQNIGKDNLYLLPQTLRQDGETLQFVIERTEFSTSNALREKWDLITAVCLERKPVVTQSLTKLEEDYKQLLAQIEFERSLKSDHEMRHEKELKQLEQLKKGDDVEVHFKETAQDFVDAGTEELTKFKFASRITEADKKNDVKSLNRKLDKHLVLVVKQNIGKDNLYLLPQTLRQDGETLRQTAERILRDTCGKELKAMIYGNAPFGFYKYKYPSAVRKENETTGAKVFIYFARYEKGQVGNKNLEYKWLDRTELQNILPREYGQSVSQMLINE</sequence>
<evidence type="ECO:0000256" key="6">
    <source>
        <dbReference type="ARBA" id="ARBA00023274"/>
    </source>
</evidence>
<evidence type="ECO:0000256" key="4">
    <source>
        <dbReference type="ARBA" id="ARBA00022980"/>
    </source>
</evidence>
<dbReference type="GO" id="GO:0003735">
    <property type="term" value="F:structural constituent of ribosome"/>
    <property type="evidence" value="ECO:0007669"/>
    <property type="project" value="InterPro"/>
</dbReference>
<accession>A0AA38J607</accession>
<keyword evidence="11" id="KW-1185">Reference proteome</keyword>
<dbReference type="InterPro" id="IPR040008">
    <property type="entry name" value="Ribosomal_mL46"/>
</dbReference>
<dbReference type="FunFam" id="3.90.79.10:FF:000018">
    <property type="entry name" value="39S ribosomal protein L46, mitochondrial"/>
    <property type="match status" value="1"/>
</dbReference>
<comment type="subcellular location">
    <subcellularLocation>
        <location evidence="1">Mitochondrion</location>
    </subcellularLocation>
</comment>
<comment type="similarity">
    <text evidence="2">Belongs to the mitochondrion-specific ribosomal protein mL46 family.</text>
</comment>
<keyword evidence="3" id="KW-0809">Transit peptide</keyword>
<evidence type="ECO:0000256" key="1">
    <source>
        <dbReference type="ARBA" id="ARBA00004173"/>
    </source>
</evidence>
<keyword evidence="6" id="KW-0687">Ribonucleoprotein</keyword>